<dbReference type="GO" id="GO:0003887">
    <property type="term" value="F:DNA-directed DNA polymerase activity"/>
    <property type="evidence" value="ECO:0007669"/>
    <property type="project" value="UniProtKB-KW"/>
</dbReference>
<dbReference type="Proteomes" id="UP000184603">
    <property type="component" value="Unassembled WGS sequence"/>
</dbReference>
<proteinExistence type="inferred from homology"/>
<comment type="similarity">
    <text evidence="6">Belongs to the DNA polymerase HolA subunit family.</text>
</comment>
<keyword evidence="3" id="KW-0548">Nucleotidyltransferase</keyword>
<reference evidence="9 10" key="1">
    <citation type="submission" date="2016-12" db="EMBL/GenBank/DDBJ databases">
        <authorList>
            <person name="Song W.-J."/>
            <person name="Kurnit D.M."/>
        </authorList>
    </citation>
    <scope>NUCLEOTIDE SEQUENCE [LARGE SCALE GENOMIC DNA]</scope>
    <source>
        <strain evidence="9 10">DSM 18488</strain>
    </source>
</reference>
<evidence type="ECO:0000259" key="8">
    <source>
        <dbReference type="Pfam" id="PF21694"/>
    </source>
</evidence>
<dbReference type="GO" id="GO:0006261">
    <property type="term" value="P:DNA-templated DNA replication"/>
    <property type="evidence" value="ECO:0007669"/>
    <property type="project" value="TreeGrafter"/>
</dbReference>
<keyword evidence="2" id="KW-0808">Transferase</keyword>
<dbReference type="InterPro" id="IPR027417">
    <property type="entry name" value="P-loop_NTPase"/>
</dbReference>
<dbReference type="NCBIfam" id="TIGR01128">
    <property type="entry name" value="holA"/>
    <property type="match status" value="1"/>
</dbReference>
<accession>A0A1M7Y7I9</accession>
<dbReference type="InterPro" id="IPR048466">
    <property type="entry name" value="DNA_pol3_delta-like_C"/>
</dbReference>
<evidence type="ECO:0000256" key="1">
    <source>
        <dbReference type="ARBA" id="ARBA00012417"/>
    </source>
</evidence>
<dbReference type="OrthoDB" id="5430039at2"/>
<dbReference type="PANTHER" id="PTHR34388">
    <property type="entry name" value="DNA POLYMERASE III SUBUNIT DELTA"/>
    <property type="match status" value="1"/>
</dbReference>
<evidence type="ECO:0000313" key="9">
    <source>
        <dbReference type="EMBL" id="SHO48478.1"/>
    </source>
</evidence>
<dbReference type="EMBL" id="FRFE01000010">
    <property type="protein sequence ID" value="SHO48478.1"/>
    <property type="molecule type" value="Genomic_DNA"/>
</dbReference>
<dbReference type="GO" id="GO:0003677">
    <property type="term" value="F:DNA binding"/>
    <property type="evidence" value="ECO:0007669"/>
    <property type="project" value="InterPro"/>
</dbReference>
<dbReference type="SUPFAM" id="SSF48019">
    <property type="entry name" value="post-AAA+ oligomerization domain-like"/>
    <property type="match status" value="1"/>
</dbReference>
<dbReference type="InterPro" id="IPR008921">
    <property type="entry name" value="DNA_pol3_clamp-load_cplx_C"/>
</dbReference>
<evidence type="ECO:0000256" key="7">
    <source>
        <dbReference type="ARBA" id="ARBA00049244"/>
    </source>
</evidence>
<evidence type="ECO:0000256" key="2">
    <source>
        <dbReference type="ARBA" id="ARBA00022679"/>
    </source>
</evidence>
<dbReference type="Gene3D" id="1.20.272.10">
    <property type="match status" value="1"/>
</dbReference>
<evidence type="ECO:0000256" key="4">
    <source>
        <dbReference type="ARBA" id="ARBA00022705"/>
    </source>
</evidence>
<dbReference type="EC" id="2.7.7.7" evidence="1"/>
<name>A0A1M7Y7I9_9BACT</name>
<protein>
    <recommendedName>
        <fullName evidence="1">DNA-directed DNA polymerase</fullName>
        <ecNumber evidence="1">2.7.7.7</ecNumber>
    </recommendedName>
</protein>
<dbReference type="STRING" id="1121416.SAMN02745220_02321"/>
<dbReference type="RefSeq" id="WP_073613619.1">
    <property type="nucleotide sequence ID" value="NZ_FRFE01000010.1"/>
</dbReference>
<evidence type="ECO:0000256" key="6">
    <source>
        <dbReference type="ARBA" id="ARBA00034754"/>
    </source>
</evidence>
<evidence type="ECO:0000256" key="3">
    <source>
        <dbReference type="ARBA" id="ARBA00022695"/>
    </source>
</evidence>
<dbReference type="PANTHER" id="PTHR34388:SF1">
    <property type="entry name" value="DNA POLYMERASE III SUBUNIT DELTA"/>
    <property type="match status" value="1"/>
</dbReference>
<evidence type="ECO:0000256" key="5">
    <source>
        <dbReference type="ARBA" id="ARBA00022932"/>
    </source>
</evidence>
<dbReference type="AlphaFoldDB" id="A0A1M7Y7I9"/>
<dbReference type="Gene3D" id="1.10.8.60">
    <property type="match status" value="1"/>
</dbReference>
<sequence length="453" mass="50072">MPQIKRSELPTLLTDTPTITACPLFLFFGERYLAREAADQLQAALLKQGGGALHPIDGDQEDSGQTLARLMSFSLLPGKQIYRVSDSRIFLSKTVAGTIWEKAQQNHDGGKSAAAMRHIIAFAKVGSVAIDSPTAFSEIPGSQWEKLFGSAKPQGDLSWADNLLKEAVGTGRMGKGGATDMSDRYIEAFTSGIPKQNCLILTAETVDKRQRLFTFIKKSGIVVDCSVAAGASSQAQQEQKDVLKEMLYKTLSGFGKKIEPRAVEMFFDRVGFHPVAVVTETEKLALYADDRPMITCADLEAMVGRSREDALFELTDAFGKNQVGRTLSILGRLQENGTHGLAILATMRNYLRKMLVFRSLQLSPSPPWHKGMNAKQFQSHYLPALKEKGQWDELLGGHPYALYMSFTKAGDFSCNQLKKCLTLLLEAEFRLKGSPLPQHIVLEEMFLTMLKRP</sequence>
<organism evidence="9 10">
    <name type="scientific">Desulfopila aestuarii DSM 18488</name>
    <dbReference type="NCBI Taxonomy" id="1121416"/>
    <lineage>
        <taxon>Bacteria</taxon>
        <taxon>Pseudomonadati</taxon>
        <taxon>Thermodesulfobacteriota</taxon>
        <taxon>Desulfobulbia</taxon>
        <taxon>Desulfobulbales</taxon>
        <taxon>Desulfocapsaceae</taxon>
        <taxon>Desulfopila</taxon>
    </lineage>
</organism>
<comment type="catalytic activity">
    <reaction evidence="7">
        <text>DNA(n) + a 2'-deoxyribonucleoside 5'-triphosphate = DNA(n+1) + diphosphate</text>
        <dbReference type="Rhea" id="RHEA:22508"/>
        <dbReference type="Rhea" id="RHEA-COMP:17339"/>
        <dbReference type="Rhea" id="RHEA-COMP:17340"/>
        <dbReference type="ChEBI" id="CHEBI:33019"/>
        <dbReference type="ChEBI" id="CHEBI:61560"/>
        <dbReference type="ChEBI" id="CHEBI:173112"/>
        <dbReference type="EC" id="2.7.7.7"/>
    </reaction>
</comment>
<keyword evidence="5" id="KW-0239">DNA-directed DNA polymerase</keyword>
<dbReference type="Gene3D" id="3.40.50.300">
    <property type="entry name" value="P-loop containing nucleotide triphosphate hydrolases"/>
    <property type="match status" value="1"/>
</dbReference>
<dbReference type="GO" id="GO:0009360">
    <property type="term" value="C:DNA polymerase III complex"/>
    <property type="evidence" value="ECO:0007669"/>
    <property type="project" value="TreeGrafter"/>
</dbReference>
<dbReference type="InterPro" id="IPR005790">
    <property type="entry name" value="DNA_polIII_delta"/>
</dbReference>
<keyword evidence="10" id="KW-1185">Reference proteome</keyword>
<evidence type="ECO:0000313" key="10">
    <source>
        <dbReference type="Proteomes" id="UP000184603"/>
    </source>
</evidence>
<feature type="domain" description="DNA polymerase III delta subunit-like C-terminal" evidence="8">
    <location>
        <begin position="308"/>
        <end position="447"/>
    </location>
</feature>
<gene>
    <name evidence="9" type="ORF">SAMN02745220_02321</name>
</gene>
<dbReference type="Pfam" id="PF21694">
    <property type="entry name" value="DNA_pol3_delta_C"/>
    <property type="match status" value="1"/>
</dbReference>
<keyword evidence="4" id="KW-0235">DNA replication</keyword>